<dbReference type="SUPFAM" id="SSF51338">
    <property type="entry name" value="Composite domain of metallo-dependent hydrolases"/>
    <property type="match status" value="2"/>
</dbReference>
<keyword evidence="4" id="KW-1185">Reference proteome</keyword>
<dbReference type="EMBL" id="CP063458">
    <property type="protein sequence ID" value="QOV88647.1"/>
    <property type="molecule type" value="Genomic_DNA"/>
</dbReference>
<feature type="domain" description="Amidohydrolase-related" evidence="2">
    <location>
        <begin position="943"/>
        <end position="1033"/>
    </location>
</feature>
<dbReference type="CDD" id="cd01309">
    <property type="entry name" value="Met_dep_hydrolase_C"/>
    <property type="match status" value="1"/>
</dbReference>
<evidence type="ECO:0000256" key="1">
    <source>
        <dbReference type="SAM" id="MobiDB-lite"/>
    </source>
</evidence>
<dbReference type="InterPro" id="IPR006680">
    <property type="entry name" value="Amidohydro-rel"/>
</dbReference>
<dbReference type="RefSeq" id="WP_206291644.1">
    <property type="nucleotide sequence ID" value="NZ_CP063458.1"/>
</dbReference>
<name>A0A7M2WT10_9BACT</name>
<proteinExistence type="predicted"/>
<dbReference type="Pfam" id="PF01979">
    <property type="entry name" value="Amidohydro_1"/>
    <property type="match status" value="2"/>
</dbReference>
<dbReference type="InterPro" id="IPR011059">
    <property type="entry name" value="Metal-dep_hydrolase_composite"/>
</dbReference>
<dbReference type="InterPro" id="IPR051781">
    <property type="entry name" value="Metallo-dep_Hydrolase"/>
</dbReference>
<feature type="domain" description="Amidohydrolase-related" evidence="2">
    <location>
        <begin position="360"/>
        <end position="448"/>
    </location>
</feature>
<dbReference type="PANTHER" id="PTHR43135:SF3">
    <property type="entry name" value="ALPHA-D-RIBOSE 1-METHYLPHOSPHONATE 5-TRIPHOSPHATE DIPHOSPHATASE"/>
    <property type="match status" value="1"/>
</dbReference>
<dbReference type="Proteomes" id="UP000593765">
    <property type="component" value="Chromosome"/>
</dbReference>
<dbReference type="PANTHER" id="PTHR43135">
    <property type="entry name" value="ALPHA-D-RIBOSE 1-METHYLPHOSPHONATE 5-TRIPHOSPHATE DIPHOSPHATASE"/>
    <property type="match status" value="1"/>
</dbReference>
<reference evidence="3 4" key="1">
    <citation type="submission" date="2020-10" db="EMBL/GenBank/DDBJ databases">
        <title>Wide distribution of Phycisphaera-like planctomycetes from WD2101 soil group in peatlands and genome analysis of the first cultivated representative.</title>
        <authorList>
            <person name="Dedysh S.N."/>
            <person name="Beletsky A.V."/>
            <person name="Ivanova A."/>
            <person name="Kulichevskaya I.S."/>
            <person name="Suzina N.E."/>
            <person name="Philippov D.A."/>
            <person name="Rakitin A.L."/>
            <person name="Mardanov A.V."/>
            <person name="Ravin N.V."/>
        </authorList>
    </citation>
    <scope>NUCLEOTIDE SEQUENCE [LARGE SCALE GENOMIC DNA]</scope>
    <source>
        <strain evidence="3 4">M1803</strain>
    </source>
</reference>
<dbReference type="GO" id="GO:0016810">
    <property type="term" value="F:hydrolase activity, acting on carbon-nitrogen (but not peptide) bonds"/>
    <property type="evidence" value="ECO:0007669"/>
    <property type="project" value="InterPro"/>
</dbReference>
<protein>
    <submittedName>
        <fullName evidence="3">Amidohydrolase family protein</fullName>
    </submittedName>
</protein>
<feature type="compositionally biased region" description="Polar residues" evidence="1">
    <location>
        <begin position="613"/>
        <end position="634"/>
    </location>
</feature>
<dbReference type="InterPro" id="IPR032466">
    <property type="entry name" value="Metal_Hydrolase"/>
</dbReference>
<dbReference type="SUPFAM" id="SSF51556">
    <property type="entry name" value="Metallo-dependent hydrolases"/>
    <property type="match status" value="2"/>
</dbReference>
<dbReference type="AlphaFoldDB" id="A0A7M2WT10"/>
<sequence>MHSPPRRRRPLAVAGLFLLPALCAAFLALIARGDRAERSASPEGLQENPPSVHAFVNARLVLSAGRVVEKGTVVFRDGVIEAVGDDIKPPADARIWDLTGKTVYPGLIDAYSELSDTPPDADTPPGEMLRPVGGAGYWNPFVTPQFRASDAYKSDPETNKKLRSQGVVARLVVPSRQIVKGSSVAVTTDDSPSTDTVLQPMVGMHVRLTPAAKRGDDRVYPNSPMGALSLVRQAILDARWYDKTRSAWDTDRSFSRPEHNDALAALVPAAKGKMPLFVDAPDELYALRADLLGKEFEIPIVIRGSGQEYRRLQLIADAKRAVIVPVNFAKAPNVASPEAALAVSLDELMDWDLQPENPARLEKAGVKIALTSHGLKDKSGFLAAVRKAVKRGLPREAALRSLTATPAELIGIDKTHGSIDRGKSASFLVTDGDLFADKTLVLATWVDGRRHEVTPSLSPDPRGVWVLNWGAGDTKRTLSVRITGTAVKLAGTIVLTTLAAGEAATRPARAPTAVATGAAAATRPSPTALAHIDYAPGQITFTIKAERSGEAFDRLGMAGVAQVSGTIIGDEWSGRMVLPDGTTFPLAGKRTSAAQEGDKKPVDPESAEGAKSQAASGPAPQSKNDPTTRPSSFDINYPLGSRGTTTPPQKRRVLFQNATVWTSGPKGKLASASVLIEDGRIVTVFENGSLPEPDANLKVVDCTGLHLSPGIIDCHSHIATDGGINESGRAVTCNVRIGDFIDPDDISIYRQLAGGVTSSNILHGSANPIGGQNQVIKLRWGAGPEQMKFQDAAPGVKFALGENVKQANWGEKFTSRYPQTRLGVEQIIRDRFTAAREYHQAHERYKSTAVGVPPRIDLELEAMWEIVSGKRLIHCHSYRQDEILALLRVCEEFGVKIATLQHILEGYKVADAIAKHGAGASSFSDWWAYKLEVYDAIPYNGQLLRDAGVLVSFNSDDAEMARRLNLEAAKAVKYGGVPEVEALKFVTLNPAKQLRIDDRVGSIEPGKDADLVLWSGSPLSTMSRVNETWIDGRLYFSRTDDQKMRQRDAERRTTLIQKILSGDAAVADDKDKEPRERDKWAREDLYCGCRVEGGK</sequence>
<evidence type="ECO:0000313" key="3">
    <source>
        <dbReference type="EMBL" id="QOV88647.1"/>
    </source>
</evidence>
<dbReference type="KEGG" id="hbs:IPV69_20775"/>
<feature type="region of interest" description="Disordered" evidence="1">
    <location>
        <begin position="586"/>
        <end position="651"/>
    </location>
</feature>
<dbReference type="Gene3D" id="2.30.40.10">
    <property type="entry name" value="Urease, subunit C, domain 1"/>
    <property type="match status" value="1"/>
</dbReference>
<evidence type="ECO:0000313" key="4">
    <source>
        <dbReference type="Proteomes" id="UP000593765"/>
    </source>
</evidence>
<organism evidence="3 4">
    <name type="scientific">Humisphaera borealis</name>
    <dbReference type="NCBI Taxonomy" id="2807512"/>
    <lineage>
        <taxon>Bacteria</taxon>
        <taxon>Pseudomonadati</taxon>
        <taxon>Planctomycetota</taxon>
        <taxon>Phycisphaerae</taxon>
        <taxon>Tepidisphaerales</taxon>
        <taxon>Tepidisphaeraceae</taxon>
        <taxon>Humisphaera</taxon>
    </lineage>
</organism>
<evidence type="ECO:0000259" key="2">
    <source>
        <dbReference type="Pfam" id="PF01979"/>
    </source>
</evidence>
<gene>
    <name evidence="3" type="ORF">IPV69_20775</name>
</gene>
<dbReference type="Gene3D" id="3.20.20.140">
    <property type="entry name" value="Metal-dependent hydrolases"/>
    <property type="match status" value="2"/>
</dbReference>
<accession>A0A7M2WT10</accession>